<dbReference type="EMBL" id="HG002370">
    <property type="protein sequence ID" value="CDF41408.1"/>
    <property type="molecule type" value="Genomic_DNA"/>
</dbReference>
<dbReference type="GeneID" id="17319411"/>
<protein>
    <submittedName>
        <fullName evidence="1">Uncharacterized protein</fullName>
    </submittedName>
</protein>
<gene>
    <name evidence="1" type="ORF">CHC_T00007994001</name>
</gene>
<dbReference type="RefSeq" id="XP_005711702.1">
    <property type="nucleotide sequence ID" value="XM_005711645.1"/>
</dbReference>
<name>R7QUR7_CHOCR</name>
<keyword evidence="2" id="KW-1185">Reference proteome</keyword>
<accession>R7QUR7</accession>
<dbReference type="Gramene" id="CDF41408">
    <property type="protein sequence ID" value="CDF41408"/>
    <property type="gene ID" value="CHC_T00007994001"/>
</dbReference>
<organism evidence="1 2">
    <name type="scientific">Chondrus crispus</name>
    <name type="common">Carrageen Irish moss</name>
    <name type="synonym">Polymorpha crispa</name>
    <dbReference type="NCBI Taxonomy" id="2769"/>
    <lineage>
        <taxon>Eukaryota</taxon>
        <taxon>Rhodophyta</taxon>
        <taxon>Florideophyceae</taxon>
        <taxon>Rhodymeniophycidae</taxon>
        <taxon>Gigartinales</taxon>
        <taxon>Gigartinaceae</taxon>
        <taxon>Chondrus</taxon>
    </lineage>
</organism>
<dbReference type="AlphaFoldDB" id="R7QUR7"/>
<evidence type="ECO:0000313" key="2">
    <source>
        <dbReference type="Proteomes" id="UP000012073"/>
    </source>
</evidence>
<dbReference type="KEGG" id="ccp:CHC_T00007994001"/>
<reference evidence="2" key="1">
    <citation type="journal article" date="2013" name="Proc. Natl. Acad. Sci. U.S.A.">
        <title>Genome structure and metabolic features in the red seaweed Chondrus crispus shed light on evolution of the Archaeplastida.</title>
        <authorList>
            <person name="Collen J."/>
            <person name="Porcel B."/>
            <person name="Carre W."/>
            <person name="Ball S.G."/>
            <person name="Chaparro C."/>
            <person name="Tonon T."/>
            <person name="Barbeyron T."/>
            <person name="Michel G."/>
            <person name="Noel B."/>
            <person name="Valentin K."/>
            <person name="Elias M."/>
            <person name="Artiguenave F."/>
            <person name="Arun A."/>
            <person name="Aury J.M."/>
            <person name="Barbosa-Neto J.F."/>
            <person name="Bothwell J.H."/>
            <person name="Bouget F.Y."/>
            <person name="Brillet L."/>
            <person name="Cabello-Hurtado F."/>
            <person name="Capella-Gutierrez S."/>
            <person name="Charrier B."/>
            <person name="Cladiere L."/>
            <person name="Cock J.M."/>
            <person name="Coelho S.M."/>
            <person name="Colleoni C."/>
            <person name="Czjzek M."/>
            <person name="Da Silva C."/>
            <person name="Delage L."/>
            <person name="Denoeud F."/>
            <person name="Deschamps P."/>
            <person name="Dittami S.M."/>
            <person name="Gabaldon T."/>
            <person name="Gachon C.M."/>
            <person name="Groisillier A."/>
            <person name="Herve C."/>
            <person name="Jabbari K."/>
            <person name="Katinka M."/>
            <person name="Kloareg B."/>
            <person name="Kowalczyk N."/>
            <person name="Labadie K."/>
            <person name="Leblanc C."/>
            <person name="Lopez P.J."/>
            <person name="McLachlan D.H."/>
            <person name="Meslet-Cladiere L."/>
            <person name="Moustafa A."/>
            <person name="Nehr Z."/>
            <person name="Nyvall Collen P."/>
            <person name="Panaud O."/>
            <person name="Partensky F."/>
            <person name="Poulain J."/>
            <person name="Rensing S.A."/>
            <person name="Rousvoal S."/>
            <person name="Samson G."/>
            <person name="Symeonidi A."/>
            <person name="Weissenbach J."/>
            <person name="Zambounis A."/>
            <person name="Wincker P."/>
            <person name="Boyen C."/>
        </authorList>
    </citation>
    <scope>NUCLEOTIDE SEQUENCE [LARGE SCALE GENOMIC DNA]</scope>
    <source>
        <strain evidence="2">cv. Stackhouse</strain>
    </source>
</reference>
<sequence>MSVEYSSIGYRVQCEISISYRPLLLKTYFMVTFKRPSHKLPHNRSFLIDPFTICSINSNPRLRLRNYHHSRQKHLSSIYSCWSSPNKSPLIANIACRQHRSHLPPSSDNRR</sequence>
<dbReference type="Proteomes" id="UP000012073">
    <property type="component" value="Unassembled WGS sequence"/>
</dbReference>
<proteinExistence type="predicted"/>
<evidence type="ECO:0000313" key="1">
    <source>
        <dbReference type="EMBL" id="CDF41408.1"/>
    </source>
</evidence>